<feature type="topological domain" description="Cytoplasmic" evidence="6">
    <location>
        <begin position="27"/>
        <end position="577"/>
    </location>
</feature>
<evidence type="ECO:0000256" key="7">
    <source>
        <dbReference type="SAM" id="Phobius"/>
    </source>
</evidence>
<sequence length="577" mass="66568">MSSTQSLLIITIIIAIIVAIAAMLLVNRRHLREIEELDNDLGNMEDLHLERAIGKLNQMELAGESLATLNTWKKSYKEASEKFPTIQRLIEEAADDNARYRLLKSHQAIKKASDLVASIEENVKNSAEVFTQLLESNRENKAQYDELMGAYREIRKTILADSYDYSLALDEIENKLSAMESDFAEAKSLTAQGDHVEAKRMLSTIRSALTSLQEKLPKVKEDQHELQNVFSDQLDEISAAYKKMRDDKYGFGNLDVLLEVKQSNEQIDKSQQDLAKLDLETCEKGIKKVQKEIDTLYAILEKEYKARPFVEKNQDKLQRILSHQENISQQLIKKLHHIDESYELTHGELDESRALEREIHKMDSDFIRATQKIAEGRAVFSDVESDWTRMLGRLQEIEDREKELSEAVDGLYDAEEVAHRSIKEFKQQVSLVYRHLTRQHLPGIPESFLQMYTLVINEIGKTSRELNQVRINMEKISSDLVQISDDVARLQKEADDIISSANLFELTMQYSNKFLDNEGVLRARREAMKRYERDYNYKDALDTIATAVERVEPGSYQRIESSYYREQAETATQPKEA</sequence>
<evidence type="ECO:0000313" key="9">
    <source>
        <dbReference type="Proteomes" id="UP000438120"/>
    </source>
</evidence>
<keyword evidence="5 6" id="KW-0717">Septation</keyword>
<dbReference type="GO" id="GO:0005886">
    <property type="term" value="C:plasma membrane"/>
    <property type="evidence" value="ECO:0007669"/>
    <property type="project" value="UniProtKB-SubCell"/>
</dbReference>
<name>A0A6A8MDD2_9LACO</name>
<evidence type="ECO:0000256" key="3">
    <source>
        <dbReference type="ARBA" id="ARBA00023054"/>
    </source>
</evidence>
<protein>
    <recommendedName>
        <fullName evidence="6">Septation ring formation regulator EzrA</fullName>
    </recommendedName>
</protein>
<comment type="similarity">
    <text evidence="6">Belongs to the EzrA family.</text>
</comment>
<dbReference type="GO" id="GO:0005940">
    <property type="term" value="C:septin ring"/>
    <property type="evidence" value="ECO:0007669"/>
    <property type="project" value="InterPro"/>
</dbReference>
<comment type="caution">
    <text evidence="8">The sequence shown here is derived from an EMBL/GenBank/DDBJ whole genome shotgun (WGS) entry which is preliminary data.</text>
</comment>
<accession>A0A6A8MDD2</accession>
<feature type="transmembrane region" description="Helical" evidence="7">
    <location>
        <begin position="6"/>
        <end position="26"/>
    </location>
</feature>
<keyword evidence="6" id="KW-0132">Cell division</keyword>
<evidence type="ECO:0000256" key="6">
    <source>
        <dbReference type="HAMAP-Rule" id="MF_00728"/>
    </source>
</evidence>
<keyword evidence="6" id="KW-0131">Cell cycle</keyword>
<proteinExistence type="inferred from homology"/>
<evidence type="ECO:0000256" key="5">
    <source>
        <dbReference type="ARBA" id="ARBA00023210"/>
    </source>
</evidence>
<dbReference type="NCBIfam" id="NF003409">
    <property type="entry name" value="PRK04778.1-3"/>
    <property type="match status" value="1"/>
</dbReference>
<keyword evidence="4 6" id="KW-0472">Membrane</keyword>
<feature type="topological domain" description="Extracellular" evidence="6">
    <location>
        <begin position="1"/>
        <end position="7"/>
    </location>
</feature>
<keyword evidence="6" id="KW-1003">Cell membrane</keyword>
<dbReference type="OrthoDB" id="1654473at2"/>
<keyword evidence="3 6" id="KW-0175">Coiled coil</keyword>
<dbReference type="GO" id="GO:0000921">
    <property type="term" value="P:septin ring assembly"/>
    <property type="evidence" value="ECO:0007669"/>
    <property type="project" value="InterPro"/>
</dbReference>
<keyword evidence="2 6" id="KW-1133">Transmembrane helix</keyword>
<dbReference type="InterPro" id="IPR010379">
    <property type="entry name" value="EzrA"/>
</dbReference>
<keyword evidence="9" id="KW-1185">Reference proteome</keyword>
<comment type="subcellular location">
    <subcellularLocation>
        <location evidence="6">Cell membrane</location>
        <topology evidence="6">Single-pass membrane protein</topology>
    </subcellularLocation>
    <text evidence="6">Colocalized with FtsZ to the nascent septal site.</text>
</comment>
<dbReference type="Pfam" id="PF06160">
    <property type="entry name" value="EzrA"/>
    <property type="match status" value="1"/>
</dbReference>
<dbReference type="RefSeq" id="WP_154547003.1">
    <property type="nucleotide sequence ID" value="NZ_VUMX01000002.1"/>
</dbReference>
<evidence type="ECO:0000313" key="8">
    <source>
        <dbReference type="EMBL" id="MST86340.1"/>
    </source>
</evidence>
<dbReference type="HAMAP" id="MF_00728">
    <property type="entry name" value="EzrA"/>
    <property type="match status" value="1"/>
</dbReference>
<organism evidence="8 9">
    <name type="scientific">Lactobacillus porci</name>
    <dbReference type="NCBI Taxonomy" id="2012477"/>
    <lineage>
        <taxon>Bacteria</taxon>
        <taxon>Bacillati</taxon>
        <taxon>Bacillota</taxon>
        <taxon>Bacilli</taxon>
        <taxon>Lactobacillales</taxon>
        <taxon>Lactobacillaceae</taxon>
        <taxon>Lactobacillus</taxon>
    </lineage>
</organism>
<dbReference type="EMBL" id="VUMX01000002">
    <property type="protein sequence ID" value="MST86340.1"/>
    <property type="molecule type" value="Genomic_DNA"/>
</dbReference>
<gene>
    <name evidence="6 8" type="primary">ezrA</name>
    <name evidence="8" type="ORF">FYJ62_01410</name>
</gene>
<dbReference type="GO" id="GO:0000917">
    <property type="term" value="P:division septum assembly"/>
    <property type="evidence" value="ECO:0007669"/>
    <property type="project" value="UniProtKB-KW"/>
</dbReference>
<evidence type="ECO:0000256" key="2">
    <source>
        <dbReference type="ARBA" id="ARBA00022989"/>
    </source>
</evidence>
<evidence type="ECO:0000256" key="1">
    <source>
        <dbReference type="ARBA" id="ARBA00022692"/>
    </source>
</evidence>
<comment type="function">
    <text evidence="6">Negative regulator of FtsZ ring formation; modulates the frequency and position of FtsZ ring formation. Inhibits FtsZ ring formation at polar sites. Interacts either with FtsZ or with one of its binding partners to promote depolymerization.</text>
</comment>
<reference evidence="8 9" key="1">
    <citation type="submission" date="2019-08" db="EMBL/GenBank/DDBJ databases">
        <title>In-depth cultivation of the pig gut microbiome towards novel bacterial diversity and tailored functional studies.</title>
        <authorList>
            <person name="Wylensek D."/>
            <person name="Hitch T.C.A."/>
            <person name="Clavel T."/>
        </authorList>
    </citation>
    <scope>NUCLEOTIDE SEQUENCE [LARGE SCALE GENOMIC DNA]</scope>
    <source>
        <strain evidence="8 9">Bifido-178-WT-2B</strain>
    </source>
</reference>
<dbReference type="AlphaFoldDB" id="A0A6A8MDD2"/>
<keyword evidence="1 6" id="KW-0812">Transmembrane</keyword>
<dbReference type="Proteomes" id="UP000438120">
    <property type="component" value="Unassembled WGS sequence"/>
</dbReference>
<evidence type="ECO:0000256" key="4">
    <source>
        <dbReference type="ARBA" id="ARBA00023136"/>
    </source>
</evidence>